<dbReference type="RefSeq" id="WP_090147842.1">
    <property type="nucleotide sequence ID" value="NZ_FNAN01000004.1"/>
</dbReference>
<evidence type="ECO:0000313" key="2">
    <source>
        <dbReference type="Proteomes" id="UP000198748"/>
    </source>
</evidence>
<gene>
    <name evidence="1" type="ORF">SAMN04487996_10439</name>
</gene>
<sequence>MVSLPDQEPILLGSLYFNKPQLDVNLVDANELALVAGRGTGKSAGVLSHRFHRCLSLMPRSSGVNVAQSYMQLLDRTLPPIFQRWQEMGLQRDVDFWVRRFPPRNIGLRMPYVAPETAEHSVFMRVNRYDVSVMRLVSQDRPGSSNGMSIDWYGGDETKLLNKQKLDSELVPTNRGNERYFRDCHLHHSVIYTTDMPTSPESKWIHDFEKDVDREAVEMVLGIEAELFLIRARAGDRGHFTRQETYKVDFLQRDLSKIRRHLVYYKEASTLDNIDVLGVDFIKKLKRTLPEFIFRTSVLNERPANVENTFYPDLKDRNFYDAIDYSIVDGHNESVYGKGKLNDCRKDTDLDRTMPIEAAMDVGGRINTLACGQETEQTISILNAMDVLNPKKIADLAKEFATYYKYYSRKELILYYDHTHVPKNPVSDKNPVDEFVEQISKLGWRVTPFNVGVTPSYYNRYRIWSILLKGAAYRTGEFYQVQFNRENTKVLRTAMEQTSFAVNGKTGFEKDKSMERRSDVDQREAPHYTDAADILVYGMIKRRRAGSQATASMIDF</sequence>
<keyword evidence="2" id="KW-1185">Reference proteome</keyword>
<dbReference type="AlphaFoldDB" id="A0A1G7B1A8"/>
<dbReference type="OrthoDB" id="1151239at2"/>
<name>A0A1G7B1A8_9BACT</name>
<organism evidence="1 2">
    <name type="scientific">Dyadobacter soli</name>
    <dbReference type="NCBI Taxonomy" id="659014"/>
    <lineage>
        <taxon>Bacteria</taxon>
        <taxon>Pseudomonadati</taxon>
        <taxon>Bacteroidota</taxon>
        <taxon>Cytophagia</taxon>
        <taxon>Cytophagales</taxon>
        <taxon>Spirosomataceae</taxon>
        <taxon>Dyadobacter</taxon>
    </lineage>
</organism>
<evidence type="ECO:0000313" key="1">
    <source>
        <dbReference type="EMBL" id="SDE20637.1"/>
    </source>
</evidence>
<accession>A0A1G7B1A8</accession>
<dbReference type="STRING" id="659014.SAMN04487996_10439"/>
<reference evidence="2" key="1">
    <citation type="submission" date="2016-10" db="EMBL/GenBank/DDBJ databases">
        <authorList>
            <person name="Varghese N."/>
            <person name="Submissions S."/>
        </authorList>
    </citation>
    <scope>NUCLEOTIDE SEQUENCE [LARGE SCALE GENOMIC DNA]</scope>
    <source>
        <strain evidence="2">DSM 25329</strain>
    </source>
</reference>
<protein>
    <submittedName>
        <fullName evidence="1">Uncharacterized protein</fullName>
    </submittedName>
</protein>
<dbReference type="Proteomes" id="UP000198748">
    <property type="component" value="Unassembled WGS sequence"/>
</dbReference>
<proteinExistence type="predicted"/>
<dbReference type="EMBL" id="FNAN01000004">
    <property type="protein sequence ID" value="SDE20637.1"/>
    <property type="molecule type" value="Genomic_DNA"/>
</dbReference>